<dbReference type="Gene3D" id="3.90.190.20">
    <property type="entry name" value="Mur ligase, C-terminal domain"/>
    <property type="match status" value="1"/>
</dbReference>
<dbReference type="InterPro" id="IPR036615">
    <property type="entry name" value="Mur_ligase_C_dom_sf"/>
</dbReference>
<comment type="cofactor">
    <cofactor evidence="1">
        <name>Mg(2+)</name>
        <dbReference type="ChEBI" id="CHEBI:18420"/>
    </cofactor>
</comment>
<dbReference type="NCBIfam" id="TIGR01499">
    <property type="entry name" value="folC"/>
    <property type="match status" value="1"/>
</dbReference>
<evidence type="ECO:0000256" key="1">
    <source>
        <dbReference type="ARBA" id="ARBA00001946"/>
    </source>
</evidence>
<dbReference type="EC" id="6.3.2.17" evidence="3"/>
<evidence type="ECO:0000313" key="11">
    <source>
        <dbReference type="EMBL" id="MBN9412972.1"/>
    </source>
</evidence>
<dbReference type="GO" id="GO:0046654">
    <property type="term" value="P:tetrahydrofolate biosynthetic process"/>
    <property type="evidence" value="ECO:0007669"/>
    <property type="project" value="UniProtKB-UniPathway"/>
</dbReference>
<dbReference type="InterPro" id="IPR001645">
    <property type="entry name" value="Folylpolyglutamate_synth"/>
</dbReference>
<dbReference type="Pfam" id="PF08245">
    <property type="entry name" value="Mur_ligase_M"/>
    <property type="match status" value="1"/>
</dbReference>
<feature type="domain" description="Mur ligase central" evidence="10">
    <location>
        <begin position="17"/>
        <end position="231"/>
    </location>
</feature>
<dbReference type="GO" id="GO:0008841">
    <property type="term" value="F:dihydrofolate synthase activity"/>
    <property type="evidence" value="ECO:0007669"/>
    <property type="project" value="TreeGrafter"/>
</dbReference>
<dbReference type="UniPathway" id="UPA00077">
    <property type="reaction ID" value="UER00157"/>
</dbReference>
<evidence type="ECO:0000256" key="4">
    <source>
        <dbReference type="ARBA" id="ARBA00022598"/>
    </source>
</evidence>
<comment type="caution">
    <text evidence="11">The sequence shown here is derived from an EMBL/GenBank/DDBJ whole genome shotgun (WGS) entry which is preliminary data.</text>
</comment>
<keyword evidence="8" id="KW-0460">Magnesium</keyword>
<keyword evidence="7" id="KW-0067">ATP-binding</keyword>
<dbReference type="SUPFAM" id="SSF53623">
    <property type="entry name" value="MurD-like peptide ligases, catalytic domain"/>
    <property type="match status" value="1"/>
</dbReference>
<protein>
    <recommendedName>
        <fullName evidence="3">tetrahydrofolate synthase</fullName>
        <ecNumber evidence="3">6.3.2.17</ecNumber>
    </recommendedName>
</protein>
<dbReference type="InterPro" id="IPR018109">
    <property type="entry name" value="Folylpolyglutamate_synth_CS"/>
</dbReference>
<reference evidence="11" key="1">
    <citation type="submission" date="2021-02" db="EMBL/GenBank/DDBJ databases">
        <title>Thiocyanate and organic carbon inputs drive convergent selection for specific autotrophic Afipia and Thiobacillus strains within complex microbiomes.</title>
        <authorList>
            <person name="Huddy R.J."/>
            <person name="Sachdeva R."/>
            <person name="Kadzinga F."/>
            <person name="Kantor R.S."/>
            <person name="Harrison S.T.L."/>
            <person name="Banfield J.F."/>
        </authorList>
    </citation>
    <scope>NUCLEOTIDE SEQUENCE</scope>
    <source>
        <strain evidence="11">SCN18_10_11_15_R4_P_38_20</strain>
    </source>
</reference>
<dbReference type="FunFam" id="3.40.1190.10:FF:000011">
    <property type="entry name" value="Folylpolyglutamate synthase/dihydrofolate synthase"/>
    <property type="match status" value="1"/>
</dbReference>
<dbReference type="Gene3D" id="3.40.1190.10">
    <property type="entry name" value="Mur-like, catalytic domain"/>
    <property type="match status" value="1"/>
</dbReference>
<proteinExistence type="inferred from homology"/>
<dbReference type="PANTHER" id="PTHR11136:SF0">
    <property type="entry name" value="DIHYDROFOLATE SYNTHETASE-RELATED"/>
    <property type="match status" value="1"/>
</dbReference>
<dbReference type="GO" id="GO:0046872">
    <property type="term" value="F:metal ion binding"/>
    <property type="evidence" value="ECO:0007669"/>
    <property type="project" value="UniProtKB-KW"/>
</dbReference>
<dbReference type="PIRSF" id="PIRSF001563">
    <property type="entry name" value="Folylpolyglu_synth"/>
    <property type="match status" value="1"/>
</dbReference>
<comment type="similarity">
    <text evidence="2">Belongs to the folylpolyglutamate synthase family.</text>
</comment>
<evidence type="ECO:0000259" key="10">
    <source>
        <dbReference type="Pfam" id="PF08245"/>
    </source>
</evidence>
<keyword evidence="4" id="KW-0436">Ligase</keyword>
<dbReference type="GO" id="GO:0004326">
    <property type="term" value="F:tetrahydrofolylpolyglutamate synthase activity"/>
    <property type="evidence" value="ECO:0007669"/>
    <property type="project" value="UniProtKB-EC"/>
</dbReference>
<evidence type="ECO:0000256" key="6">
    <source>
        <dbReference type="ARBA" id="ARBA00022741"/>
    </source>
</evidence>
<dbReference type="EMBL" id="JAFKGL010000015">
    <property type="protein sequence ID" value="MBN9412972.1"/>
    <property type="molecule type" value="Genomic_DNA"/>
</dbReference>
<evidence type="ECO:0000256" key="8">
    <source>
        <dbReference type="ARBA" id="ARBA00022842"/>
    </source>
</evidence>
<comment type="catalytic activity">
    <reaction evidence="9">
        <text>(6S)-5,6,7,8-tetrahydrofolyl-(gamma-L-Glu)(n) + L-glutamate + ATP = (6S)-5,6,7,8-tetrahydrofolyl-(gamma-L-Glu)(n+1) + ADP + phosphate + H(+)</text>
        <dbReference type="Rhea" id="RHEA:10580"/>
        <dbReference type="Rhea" id="RHEA-COMP:14738"/>
        <dbReference type="Rhea" id="RHEA-COMP:14740"/>
        <dbReference type="ChEBI" id="CHEBI:15378"/>
        <dbReference type="ChEBI" id="CHEBI:29985"/>
        <dbReference type="ChEBI" id="CHEBI:30616"/>
        <dbReference type="ChEBI" id="CHEBI:43474"/>
        <dbReference type="ChEBI" id="CHEBI:141005"/>
        <dbReference type="ChEBI" id="CHEBI:456216"/>
        <dbReference type="EC" id="6.3.2.17"/>
    </reaction>
</comment>
<dbReference type="SUPFAM" id="SSF53244">
    <property type="entry name" value="MurD-like peptide ligases, peptide-binding domain"/>
    <property type="match status" value="1"/>
</dbReference>
<dbReference type="PANTHER" id="PTHR11136">
    <property type="entry name" value="FOLYLPOLYGLUTAMATE SYNTHASE-RELATED"/>
    <property type="match status" value="1"/>
</dbReference>
<gene>
    <name evidence="11" type="ORF">J0H12_03475</name>
</gene>
<evidence type="ECO:0000256" key="9">
    <source>
        <dbReference type="ARBA" id="ARBA00047493"/>
    </source>
</evidence>
<evidence type="ECO:0000313" key="12">
    <source>
        <dbReference type="Proteomes" id="UP000664414"/>
    </source>
</evidence>
<keyword evidence="5" id="KW-0479">Metal-binding</keyword>
<name>A0A8J7TUA5_9PROT</name>
<keyword evidence="6" id="KW-0547">Nucleotide-binding</keyword>
<dbReference type="AlphaFoldDB" id="A0A8J7TUA5"/>
<dbReference type="InterPro" id="IPR013221">
    <property type="entry name" value="Mur_ligase_cen"/>
</dbReference>
<dbReference type="GO" id="GO:0005524">
    <property type="term" value="F:ATP binding"/>
    <property type="evidence" value="ECO:0007669"/>
    <property type="project" value="UniProtKB-KW"/>
</dbReference>
<accession>A0A8J7TUA5</accession>
<dbReference type="PROSITE" id="PS01012">
    <property type="entry name" value="FOLYLPOLYGLU_SYNT_2"/>
    <property type="match status" value="1"/>
</dbReference>
<sequence length="402" mass="44144">MNKVGAPHLKLPPTIHVAGTNGKGSTIAFLRAIFENSGYKAHVYTSPHLQKFNERIIVSGNKIEDTYFSQLLDECEKYAQDQEDLTWFEFITVVAFLAYAQNPADILLLETGIGGRLDATNVISSPLATAITSISYDHQEHLGKTLAQIAYAKAGIFKRGTPAFSVAQPQEVENVLLGHAQDLSVSLFLENRDWNVQEKENGVVYCSNLYCPKVSLAGKHQIHNAGLALSIASSLRHSFNLEEENLKAGIATAIWRGRLQELSSSFLINYLPTDSEIWLDSAHNEGGAQALADTVQTWNSLPTYFIIGMLNHKDSHAFLSSLSKVAKGFCFIPIPSSEKCLSSDKLLDVTPYKNGFSADNLIEGLKKIAQLSSCPVRIIICGSVYLAGDVLNMIEDNHERVS</sequence>
<evidence type="ECO:0000256" key="2">
    <source>
        <dbReference type="ARBA" id="ARBA00008276"/>
    </source>
</evidence>
<evidence type="ECO:0000256" key="3">
    <source>
        <dbReference type="ARBA" id="ARBA00013025"/>
    </source>
</evidence>
<dbReference type="InterPro" id="IPR036565">
    <property type="entry name" value="Mur-like_cat_sf"/>
</dbReference>
<organism evidence="11 12">
    <name type="scientific">Candidatus Paracaedimonas acanthamoebae</name>
    <dbReference type="NCBI Taxonomy" id="244581"/>
    <lineage>
        <taxon>Bacteria</taxon>
        <taxon>Pseudomonadati</taxon>
        <taxon>Pseudomonadota</taxon>
        <taxon>Alphaproteobacteria</taxon>
        <taxon>Holosporales</taxon>
        <taxon>Caedimonadaceae</taxon>
        <taxon>Candidatus Paracaedimonas</taxon>
    </lineage>
</organism>
<evidence type="ECO:0000256" key="5">
    <source>
        <dbReference type="ARBA" id="ARBA00022723"/>
    </source>
</evidence>
<evidence type="ECO:0000256" key="7">
    <source>
        <dbReference type="ARBA" id="ARBA00022840"/>
    </source>
</evidence>
<dbReference type="GO" id="GO:0005737">
    <property type="term" value="C:cytoplasm"/>
    <property type="evidence" value="ECO:0007669"/>
    <property type="project" value="TreeGrafter"/>
</dbReference>
<dbReference type="Proteomes" id="UP000664414">
    <property type="component" value="Unassembled WGS sequence"/>
</dbReference>